<comment type="similarity">
    <text evidence="1">Belongs to the metallo-dependent hydrolases superfamily. ATZ/TRZ family.</text>
</comment>
<accession>A0A0D6MLP3</accession>
<reference evidence="4 5" key="1">
    <citation type="submission" date="2012-10" db="EMBL/GenBank/DDBJ databases">
        <title>Genome sequencing of Tanticharoenia sakaeratensis NBRC 103193.</title>
        <authorList>
            <person name="Azuma Y."/>
            <person name="Hadano H."/>
            <person name="Hirakawa H."/>
            <person name="Matsushita K."/>
        </authorList>
    </citation>
    <scope>NUCLEOTIDE SEQUENCE [LARGE SCALE GENOMIC DNA]</scope>
    <source>
        <strain evidence="4 5">NBRC 103193</strain>
    </source>
</reference>
<dbReference type="PANTHER" id="PTHR43794">
    <property type="entry name" value="AMINOHYDROLASE SSNA-RELATED"/>
    <property type="match status" value="1"/>
</dbReference>
<dbReference type="GO" id="GO:0016810">
    <property type="term" value="F:hydrolase activity, acting on carbon-nitrogen (but not peptide) bonds"/>
    <property type="evidence" value="ECO:0007669"/>
    <property type="project" value="InterPro"/>
</dbReference>
<keyword evidence="2 4" id="KW-0378">Hydrolase</keyword>
<dbReference type="OrthoDB" id="9796020at2"/>
<dbReference type="Gene3D" id="2.30.40.10">
    <property type="entry name" value="Urease, subunit C, domain 1"/>
    <property type="match status" value="1"/>
</dbReference>
<feature type="domain" description="Amidohydrolase-related" evidence="3">
    <location>
        <begin position="53"/>
        <end position="432"/>
    </location>
</feature>
<keyword evidence="5" id="KW-1185">Reference proteome</keyword>
<dbReference type="RefSeq" id="WP_053053770.1">
    <property type="nucleotide sequence ID" value="NZ_BALE01000019.1"/>
</dbReference>
<dbReference type="InterPro" id="IPR006680">
    <property type="entry name" value="Amidohydro-rel"/>
</dbReference>
<dbReference type="STRING" id="1231623.Tasa_019_010"/>
<evidence type="ECO:0000259" key="3">
    <source>
        <dbReference type="Pfam" id="PF01979"/>
    </source>
</evidence>
<dbReference type="Pfam" id="PF01979">
    <property type="entry name" value="Amidohydro_1"/>
    <property type="match status" value="1"/>
</dbReference>
<evidence type="ECO:0000256" key="1">
    <source>
        <dbReference type="ARBA" id="ARBA00006745"/>
    </source>
</evidence>
<dbReference type="SUPFAM" id="SSF51338">
    <property type="entry name" value="Composite domain of metallo-dependent hydrolases"/>
    <property type="match status" value="1"/>
</dbReference>
<gene>
    <name evidence="4" type="ORF">Tasa_019_010</name>
</gene>
<organism evidence="4 5">
    <name type="scientific">Tanticharoenia sakaeratensis NBRC 103193</name>
    <dbReference type="NCBI Taxonomy" id="1231623"/>
    <lineage>
        <taxon>Bacteria</taxon>
        <taxon>Pseudomonadati</taxon>
        <taxon>Pseudomonadota</taxon>
        <taxon>Alphaproteobacteria</taxon>
        <taxon>Acetobacterales</taxon>
        <taxon>Acetobacteraceae</taxon>
        <taxon>Tanticharoenia</taxon>
    </lineage>
</organism>
<evidence type="ECO:0000256" key="2">
    <source>
        <dbReference type="ARBA" id="ARBA00022801"/>
    </source>
</evidence>
<name>A0A0D6MLP3_9PROT</name>
<proteinExistence type="inferred from homology"/>
<dbReference type="InterPro" id="IPR050287">
    <property type="entry name" value="MTA/SAH_deaminase"/>
</dbReference>
<sequence>MIMIKGGHVIVNDIAGRVLERGDVLIDGDRIADVGVDLPVPPGARVIDAQNRIVMPGLIDAHMHSNEAFEMGRYDNQPLELWLNEVYPLFYLPDLPPRLHYLRAMLVGIVSIRSGVTSLQDDLIDLHFKPTAVDQAAQAYRDLGLRGWITTSMWDEDYVASLPYMDEILPAEVRARIAAQDGTATEAQIELHEELRAMWHGRDGIRIILGPSGPQRCSEKLLRHVAEISERDDTPIHCHVLETRTQAVTGQRKYGMTLPSWLRETGCMTHRLTMNHAIWLTDADIAMMGQARCSITHNPLANLKLGSGVSPVRKLLRAGVNVALGCDGVASADTANLLQAFRLASLIHKIGTPDYEQWVSAHEVLHMATHAAARSSLMQDEVASLEVGKSADIILLDRNEWGMIPMYDPIRHLAFSAGEDVVRTSIIRGRVVMEERRLTTIDEDAIRAEIVDMARWYKRVICPELSRHAAVSAPWVKAMYQRAQTDTLDDAFDVRRTAPLA</sequence>
<comment type="caution">
    <text evidence="4">The sequence shown here is derived from an EMBL/GenBank/DDBJ whole genome shotgun (WGS) entry which is preliminary data.</text>
</comment>
<evidence type="ECO:0000313" key="4">
    <source>
        <dbReference type="EMBL" id="GAN54325.1"/>
    </source>
</evidence>
<dbReference type="Proteomes" id="UP000032679">
    <property type="component" value="Unassembled WGS sequence"/>
</dbReference>
<dbReference type="SUPFAM" id="SSF51556">
    <property type="entry name" value="Metallo-dependent hydrolases"/>
    <property type="match status" value="1"/>
</dbReference>
<dbReference type="Gene3D" id="3.20.20.140">
    <property type="entry name" value="Metal-dependent hydrolases"/>
    <property type="match status" value="1"/>
</dbReference>
<protein>
    <submittedName>
        <fullName evidence="4">Amidohydrolase</fullName>
    </submittedName>
</protein>
<dbReference type="PANTHER" id="PTHR43794:SF11">
    <property type="entry name" value="AMIDOHYDROLASE-RELATED DOMAIN-CONTAINING PROTEIN"/>
    <property type="match status" value="1"/>
</dbReference>
<dbReference type="AlphaFoldDB" id="A0A0D6MLP3"/>
<dbReference type="EMBL" id="BALE01000019">
    <property type="protein sequence ID" value="GAN54325.1"/>
    <property type="molecule type" value="Genomic_DNA"/>
</dbReference>
<dbReference type="InterPro" id="IPR011059">
    <property type="entry name" value="Metal-dep_hydrolase_composite"/>
</dbReference>
<evidence type="ECO:0000313" key="5">
    <source>
        <dbReference type="Proteomes" id="UP000032679"/>
    </source>
</evidence>
<dbReference type="InterPro" id="IPR032466">
    <property type="entry name" value="Metal_Hydrolase"/>
</dbReference>